<keyword evidence="2" id="KW-0175">Coiled coil</keyword>
<evidence type="ECO:0000313" key="3">
    <source>
        <dbReference type="EMBL" id="PIN25999.1"/>
    </source>
</evidence>
<accession>A0A2G9I8B7</accession>
<organism evidence="3 4">
    <name type="scientific">Handroanthus impetiginosus</name>
    <dbReference type="NCBI Taxonomy" id="429701"/>
    <lineage>
        <taxon>Eukaryota</taxon>
        <taxon>Viridiplantae</taxon>
        <taxon>Streptophyta</taxon>
        <taxon>Embryophyta</taxon>
        <taxon>Tracheophyta</taxon>
        <taxon>Spermatophyta</taxon>
        <taxon>Magnoliopsida</taxon>
        <taxon>eudicotyledons</taxon>
        <taxon>Gunneridae</taxon>
        <taxon>Pentapetalae</taxon>
        <taxon>asterids</taxon>
        <taxon>lamiids</taxon>
        <taxon>Lamiales</taxon>
        <taxon>Bignoniaceae</taxon>
        <taxon>Crescentiina</taxon>
        <taxon>Tabebuia alliance</taxon>
        <taxon>Handroanthus</taxon>
    </lineage>
</organism>
<dbReference type="STRING" id="429701.A0A2G9I8B7"/>
<keyword evidence="1" id="KW-0479">Metal-binding</keyword>
<dbReference type="GO" id="GO:0046872">
    <property type="term" value="F:metal ion binding"/>
    <property type="evidence" value="ECO:0007669"/>
    <property type="project" value="UniProtKB-KW"/>
</dbReference>
<gene>
    <name evidence="3" type="ORF">CDL12_01278</name>
</gene>
<dbReference type="PANTHER" id="PTHR45868:SF19">
    <property type="entry name" value="HEAVY METAL-ASSOCIATED ISOPRENYLATED PLANT PROTEIN 37"/>
    <property type="match status" value="1"/>
</dbReference>
<reference evidence="4" key="1">
    <citation type="journal article" date="2018" name="Gigascience">
        <title>Genome assembly of the Pink Ipe (Handroanthus impetiginosus, Bignoniaceae), a highly valued, ecologically keystone Neotropical timber forest tree.</title>
        <authorList>
            <person name="Silva-Junior O.B."/>
            <person name="Grattapaglia D."/>
            <person name="Novaes E."/>
            <person name="Collevatti R.G."/>
        </authorList>
    </citation>
    <scope>NUCLEOTIDE SEQUENCE [LARGE SCALE GENOMIC DNA]</scope>
    <source>
        <strain evidence="4">cv. UFG-1</strain>
    </source>
</reference>
<keyword evidence="4" id="KW-1185">Reference proteome</keyword>
<comment type="caution">
    <text evidence="3">The sequence shown here is derived from an EMBL/GenBank/DDBJ whole genome shotgun (WGS) entry which is preliminary data.</text>
</comment>
<dbReference type="OrthoDB" id="689350at2759"/>
<evidence type="ECO:0000256" key="1">
    <source>
        <dbReference type="ARBA" id="ARBA00022723"/>
    </source>
</evidence>
<dbReference type="Proteomes" id="UP000231279">
    <property type="component" value="Unassembled WGS sequence"/>
</dbReference>
<dbReference type="AlphaFoldDB" id="A0A2G9I8B7"/>
<name>A0A2G9I8B7_9LAMI</name>
<sequence>MDSEQQKVTISGSVDSATLIKKLVRADFYEHDEMQFIRKNINQLALLKQQAEADAKKGNNNTGKKGNTNQNMGIQANSGGGIDQKILAALKMKNEQLVGGKMNQSGEGKRVNDIGTMMNVAGFLGHGAQNIAAVSGGNSNGFQGAHGGGFPTNGLGGGQNNLSSMMMGKNGYQQQPQMISPFVPPSTGYYYYNIGPVPYNLTADPGYGGAHSATHMLSDENTSSCSMM</sequence>
<proteinExistence type="predicted"/>
<evidence type="ECO:0008006" key="5">
    <source>
        <dbReference type="Google" id="ProtNLM"/>
    </source>
</evidence>
<protein>
    <recommendedName>
        <fullName evidence="5">HMA domain-containing protein</fullName>
    </recommendedName>
</protein>
<dbReference type="EMBL" id="NKXS01000159">
    <property type="protein sequence ID" value="PIN25999.1"/>
    <property type="molecule type" value="Genomic_DNA"/>
</dbReference>
<dbReference type="PANTHER" id="PTHR45868">
    <property type="entry name" value="HEAVY METAL-ASSOCIATED ISOPRENYLATED PLANT PROTEIN 33-RELATED"/>
    <property type="match status" value="1"/>
</dbReference>
<feature type="coiled-coil region" evidence="2">
    <location>
        <begin position="34"/>
        <end position="61"/>
    </location>
</feature>
<evidence type="ECO:0000313" key="4">
    <source>
        <dbReference type="Proteomes" id="UP000231279"/>
    </source>
</evidence>
<evidence type="ECO:0000256" key="2">
    <source>
        <dbReference type="SAM" id="Coils"/>
    </source>
</evidence>